<accession>A0A411HFP0</accession>
<dbReference type="InterPro" id="IPR010987">
    <property type="entry name" value="Glutathione-S-Trfase_C-like"/>
</dbReference>
<name>A0A411HFP0_9GAMM</name>
<protein>
    <submittedName>
        <fullName evidence="2">Glutathione S-transferase family protein</fullName>
    </submittedName>
</protein>
<dbReference type="SUPFAM" id="SSF47616">
    <property type="entry name" value="GST C-terminal domain-like"/>
    <property type="match status" value="1"/>
</dbReference>
<dbReference type="PROSITE" id="PS50405">
    <property type="entry name" value="GST_CTER"/>
    <property type="match status" value="1"/>
</dbReference>
<dbReference type="CDD" id="cd00570">
    <property type="entry name" value="GST_N_family"/>
    <property type="match status" value="1"/>
</dbReference>
<reference evidence="2 3" key="1">
    <citation type="submission" date="2019-01" db="EMBL/GenBank/DDBJ databases">
        <title>Pseudolysobacter antarctica gen. nov., sp. nov., isolated from Fildes Peninsula, Antarctica.</title>
        <authorList>
            <person name="Wei Z."/>
            <person name="Peng F."/>
        </authorList>
    </citation>
    <scope>NUCLEOTIDE SEQUENCE [LARGE SCALE GENOMIC DNA]</scope>
    <source>
        <strain evidence="2 3">AQ6-296</strain>
    </source>
</reference>
<dbReference type="CDD" id="cd00299">
    <property type="entry name" value="GST_C_family"/>
    <property type="match status" value="1"/>
</dbReference>
<dbReference type="GO" id="GO:0016740">
    <property type="term" value="F:transferase activity"/>
    <property type="evidence" value="ECO:0007669"/>
    <property type="project" value="UniProtKB-KW"/>
</dbReference>
<dbReference type="SUPFAM" id="SSF52833">
    <property type="entry name" value="Thioredoxin-like"/>
    <property type="match status" value="1"/>
</dbReference>
<dbReference type="KEGG" id="xbc:ELE36_02255"/>
<proteinExistence type="predicted"/>
<dbReference type="Gene3D" id="3.40.30.110">
    <property type="match status" value="2"/>
</dbReference>
<dbReference type="RefSeq" id="WP_129831546.1">
    <property type="nucleotide sequence ID" value="NZ_CP035704.1"/>
</dbReference>
<sequence>MAQLILHHYPRSPFAEKARCLLGFKQLAWSSVITPPIMPKPDVVALTGGYRRTPILQIGADIYCDTALIAEVLENLAPTPTLYPPAIASSARIHALWADSALFWCAVPYTLQPAGLQHMFAGAPPEMIQAFGNDRAALRANAPRIGLAEATSTLHAYIHLIEQQLADGRPWLLGTQISIADFSTYHPLWFVRQAGAIGSIVDAHGHVVAWMQRLHAIGHGSFEKMDSSAAIAIAAATTPQTITNPELFELQGFQVGDAVTIAASDYGTDPVDGELVAAYHNEFLLRRFDPRAGEVTVHFPRLGYQIKHKKQEAST</sequence>
<dbReference type="Pfam" id="PF13410">
    <property type="entry name" value="GST_C_2"/>
    <property type="match status" value="1"/>
</dbReference>
<dbReference type="EMBL" id="CP035704">
    <property type="protein sequence ID" value="QBB69290.1"/>
    <property type="molecule type" value="Genomic_DNA"/>
</dbReference>
<dbReference type="OrthoDB" id="9782992at2"/>
<keyword evidence="3" id="KW-1185">Reference proteome</keyword>
<evidence type="ECO:0000313" key="2">
    <source>
        <dbReference type="EMBL" id="QBB69290.1"/>
    </source>
</evidence>
<evidence type="ECO:0000313" key="3">
    <source>
        <dbReference type="Proteomes" id="UP000291562"/>
    </source>
</evidence>
<dbReference type="InterPro" id="IPR036282">
    <property type="entry name" value="Glutathione-S-Trfase_C_sf"/>
</dbReference>
<dbReference type="InterPro" id="IPR004045">
    <property type="entry name" value="Glutathione_S-Trfase_N"/>
</dbReference>
<dbReference type="Pfam" id="PF13417">
    <property type="entry name" value="GST_N_3"/>
    <property type="match status" value="1"/>
</dbReference>
<gene>
    <name evidence="2" type="ORF">ELE36_02255</name>
</gene>
<dbReference type="AlphaFoldDB" id="A0A411HFP0"/>
<organism evidence="2 3">
    <name type="scientific">Pseudolysobacter antarcticus</name>
    <dbReference type="NCBI Taxonomy" id="2511995"/>
    <lineage>
        <taxon>Bacteria</taxon>
        <taxon>Pseudomonadati</taxon>
        <taxon>Pseudomonadota</taxon>
        <taxon>Gammaproteobacteria</taxon>
        <taxon>Lysobacterales</taxon>
        <taxon>Rhodanobacteraceae</taxon>
        <taxon>Pseudolysobacter</taxon>
    </lineage>
</organism>
<evidence type="ECO:0000259" key="1">
    <source>
        <dbReference type="PROSITE" id="PS50405"/>
    </source>
</evidence>
<keyword evidence="2" id="KW-0808">Transferase</keyword>
<feature type="domain" description="GST C-terminal" evidence="1">
    <location>
        <begin position="110"/>
        <end position="240"/>
    </location>
</feature>
<dbReference type="InterPro" id="IPR036249">
    <property type="entry name" value="Thioredoxin-like_sf"/>
</dbReference>
<dbReference type="Proteomes" id="UP000291562">
    <property type="component" value="Chromosome"/>
</dbReference>